<dbReference type="AlphaFoldDB" id="A0A0F9N9L1"/>
<protein>
    <submittedName>
        <fullName evidence="1">Uncharacterized protein</fullName>
    </submittedName>
</protein>
<accession>A0A0F9N9L1</accession>
<proteinExistence type="predicted"/>
<organism evidence="1">
    <name type="scientific">marine sediment metagenome</name>
    <dbReference type="NCBI Taxonomy" id="412755"/>
    <lineage>
        <taxon>unclassified sequences</taxon>
        <taxon>metagenomes</taxon>
        <taxon>ecological metagenomes</taxon>
    </lineage>
</organism>
<sequence length="939" mass="105311">MVTVAEARQQLQAARARIVTREAQIAAAAIPKPTAAQVRQRGRERLQLEQLQRAELGRRKIKAREELIPVKKELSDFEKEVLKAEAVQAERAALQRDIEIAKKAARSTRPEAIFTIQTRRQRKLFRQFQENFQATQARIKSLQAINKVGLKAIFIAGKLVAFEDIVGKERIPIENLQILGKSRLNILKKAGIIQIPEVPTIEISPKIREPVTRRALAPTITTIELPPRKIIGRKITFGQPQKFGESFRKATGSESFTIAVPIRREDGKIRVQDFNFLFEDGKLVRRTPTGTALISEEQFLKVDKRRRDKNPGFTFGDTRLVTPIIEEIPIIPTRQKQLLELEKQGLTPIFVGGKLTGFEDRIGRQNIGVDQLNVIGIDRLRALEREGILTFQEIPISETIDLPPFTPLPQPKSRTLAQKVGNLLVGEEGKSLLRIGLITGVPGASISVAEFNQILRQTGLPGKVAAQFVPETPLEAAFFAGTAGLATAAGLTGKIAKGVLVGVGAATAASPSLPKEERIAGGIIAVAPLVPFLVRKGLRIGGKRGETSLSRFSELEQFFEKRKKQKSDLQNALDDFASQLKIKKVGKKVRDTTLQEKLSLVRKSVNEILKNPDGELRKAQAQGLVRLLKAELGEAKAKSLVNEFIAQEGLALRQESIGRAVVGNLRQESARFFIPLTVKDVKLIEKTTGITPPSVGVRLTPGETKSINTADFVKRQELTLEITTTQNRFKELLVQGAPQKTLERERQRIVNLTLQRSQTNQAFRQRLVQIQLLETRQIQREKLLLKQGLISKQKFQRLVKARARRVKIRGVRRRILFPKLKPIKKKPKVRLKAPPSEFGIFVRKRGKDIKIGTRKTRPSARKFLKKRLTTTLRASGFIVDKTGKKIRPKVTKGFRLSKIDPRRIVEKRGRRLDTKSEVKAIQAAKLKSTPMIKLKRKRK</sequence>
<evidence type="ECO:0000313" key="1">
    <source>
        <dbReference type="EMBL" id="KKN14664.1"/>
    </source>
</evidence>
<reference evidence="1" key="1">
    <citation type="journal article" date="2015" name="Nature">
        <title>Complex archaea that bridge the gap between prokaryotes and eukaryotes.</title>
        <authorList>
            <person name="Spang A."/>
            <person name="Saw J.H."/>
            <person name="Jorgensen S.L."/>
            <person name="Zaremba-Niedzwiedzka K."/>
            <person name="Martijn J."/>
            <person name="Lind A.E."/>
            <person name="van Eijk R."/>
            <person name="Schleper C."/>
            <person name="Guy L."/>
            <person name="Ettema T.J."/>
        </authorList>
    </citation>
    <scope>NUCLEOTIDE SEQUENCE</scope>
</reference>
<comment type="caution">
    <text evidence="1">The sequence shown here is derived from an EMBL/GenBank/DDBJ whole genome shotgun (WGS) entry which is preliminary data.</text>
</comment>
<gene>
    <name evidence="1" type="ORF">LCGC14_0993950</name>
</gene>
<name>A0A0F9N9L1_9ZZZZ</name>
<dbReference type="EMBL" id="LAZR01003795">
    <property type="protein sequence ID" value="KKN14664.1"/>
    <property type="molecule type" value="Genomic_DNA"/>
</dbReference>